<dbReference type="Proteomes" id="UP000023755">
    <property type="component" value="Chromosome"/>
</dbReference>
<keyword evidence="2 4" id="KW-0808">Transferase</keyword>
<dbReference type="PANTHER" id="PTHR43861:SF1">
    <property type="entry name" value="TRANS-ACONITATE 2-METHYLTRANSFERASE"/>
    <property type="match status" value="1"/>
</dbReference>
<dbReference type="STRING" id="1286528.NHE_0590"/>
<evidence type="ECO:0000256" key="1">
    <source>
        <dbReference type="ARBA" id="ARBA00022603"/>
    </source>
</evidence>
<protein>
    <submittedName>
        <fullName evidence="4">UbiE/COQ5 methyltransferase family protein</fullName>
    </submittedName>
</protein>
<gene>
    <name evidence="4" type="ORF">NHE_0590</name>
</gene>
<dbReference type="InterPro" id="IPR029063">
    <property type="entry name" value="SAM-dependent_MTases_sf"/>
</dbReference>
<evidence type="ECO:0000313" key="5">
    <source>
        <dbReference type="Proteomes" id="UP000023755"/>
    </source>
</evidence>
<accession>X5H4D5</accession>
<reference evidence="4 5" key="1">
    <citation type="submission" date="2014-03" db="EMBL/GenBank/DDBJ databases">
        <title>Sequencing and Comparison of Genomes and Transcriptome Profiles of Human Ehrlichiosis Agents.</title>
        <authorList>
            <person name="Lin M."/>
            <person name="Daugherty S.C."/>
            <person name="Nagaraj S."/>
            <person name="Cheng Z."/>
            <person name="Xiong Q."/>
            <person name="Lin F.-Y."/>
            <person name="Sengamalay N."/>
            <person name="Ott S."/>
            <person name="Godinez A."/>
            <person name="Tallon L.J."/>
            <person name="Sadzewicz L."/>
            <person name="Fraser C.M."/>
            <person name="Dunning Hotopp J.C."/>
            <person name="Rikihisa Y."/>
        </authorList>
    </citation>
    <scope>NUCLEOTIDE SEQUENCE [LARGE SCALE GENOMIC DNA]</scope>
    <source>
        <strain evidence="4 5">Oregon</strain>
    </source>
</reference>
<dbReference type="SUPFAM" id="SSF53335">
    <property type="entry name" value="S-adenosyl-L-methionine-dependent methyltransferases"/>
    <property type="match status" value="1"/>
</dbReference>
<organism evidence="4 5">
    <name type="scientific">Neorickettsia helminthoeca str. Oregon</name>
    <dbReference type="NCBI Taxonomy" id="1286528"/>
    <lineage>
        <taxon>Bacteria</taxon>
        <taxon>Pseudomonadati</taxon>
        <taxon>Pseudomonadota</taxon>
        <taxon>Alphaproteobacteria</taxon>
        <taxon>Rickettsiales</taxon>
        <taxon>Anaplasmataceae</taxon>
        <taxon>Neorickettsia</taxon>
    </lineage>
</organism>
<keyword evidence="1 4" id="KW-0489">Methyltransferase</keyword>
<dbReference type="InterPro" id="IPR041698">
    <property type="entry name" value="Methyltransf_25"/>
</dbReference>
<dbReference type="HOGENOM" id="CLU_046586_2_3_5"/>
<evidence type="ECO:0000313" key="4">
    <source>
        <dbReference type="EMBL" id="AHX11528.1"/>
    </source>
</evidence>
<name>X5H4D5_9RICK</name>
<dbReference type="KEGG" id="nhm:NHE_0590"/>
<dbReference type="EMBL" id="CP007481">
    <property type="protein sequence ID" value="AHX11528.1"/>
    <property type="molecule type" value="Genomic_DNA"/>
</dbReference>
<evidence type="ECO:0000259" key="3">
    <source>
        <dbReference type="Pfam" id="PF13649"/>
    </source>
</evidence>
<dbReference type="GO" id="GO:0032259">
    <property type="term" value="P:methylation"/>
    <property type="evidence" value="ECO:0007669"/>
    <property type="project" value="UniProtKB-KW"/>
</dbReference>
<dbReference type="GO" id="GO:0008168">
    <property type="term" value="F:methyltransferase activity"/>
    <property type="evidence" value="ECO:0007669"/>
    <property type="project" value="UniProtKB-KW"/>
</dbReference>
<dbReference type="RefSeq" id="WP_232214960.1">
    <property type="nucleotide sequence ID" value="NZ_CP007481.1"/>
</dbReference>
<dbReference type="Gene3D" id="3.40.50.150">
    <property type="entry name" value="Vaccinia Virus protein VP39"/>
    <property type="match status" value="1"/>
</dbReference>
<keyword evidence="5" id="KW-1185">Reference proteome</keyword>
<dbReference type="AlphaFoldDB" id="X5H4D5"/>
<proteinExistence type="predicted"/>
<feature type="domain" description="Methyltransferase" evidence="3">
    <location>
        <begin position="47"/>
        <end position="129"/>
    </location>
</feature>
<dbReference type="CDD" id="cd02440">
    <property type="entry name" value="AdoMet_MTases"/>
    <property type="match status" value="1"/>
</dbReference>
<dbReference type="Pfam" id="PF13649">
    <property type="entry name" value="Methyltransf_25"/>
    <property type="match status" value="1"/>
</dbReference>
<evidence type="ECO:0000256" key="2">
    <source>
        <dbReference type="ARBA" id="ARBA00022679"/>
    </source>
</evidence>
<sequence>MNSNLIMQNFDRASHSYDSASAIQKECCHYMVKLIKKELPRFHPTSILDVGTGTGYLTKLLTSEFPESSYTINDISQSMIDKATLEINKEISTMQGDMDELNFPQFDMIVSSMALHWSSDPKRLIEKLYSFSQVLIFSILIQPSLQEWNEMFLKLELSSPGLNYLSCEDITSSILALEHTHFVFDRYDFHLQFDTPRTFMKYMRNLGSQYSPVGYNPHHVKKILKNFPAGFSSKYSVFFGLVSKIPLQQLGM</sequence>
<dbReference type="PANTHER" id="PTHR43861">
    <property type="entry name" value="TRANS-ACONITATE 2-METHYLTRANSFERASE-RELATED"/>
    <property type="match status" value="1"/>
</dbReference>